<keyword evidence="3 5" id="KW-0378">Hydrolase</keyword>
<dbReference type="InterPro" id="IPR041542">
    <property type="entry name" value="GH43_C2"/>
</dbReference>
<gene>
    <name evidence="8" type="ORF">BDW42DRAFT_29946</name>
</gene>
<dbReference type="SUPFAM" id="SSF75005">
    <property type="entry name" value="Arabinanase/levansucrase/invertase"/>
    <property type="match status" value="1"/>
</dbReference>
<evidence type="ECO:0000313" key="9">
    <source>
        <dbReference type="Proteomes" id="UP000235023"/>
    </source>
</evidence>
<dbReference type="CDD" id="cd09001">
    <property type="entry name" value="GH43_FsAxh1-like"/>
    <property type="match status" value="1"/>
</dbReference>
<evidence type="ECO:0000313" key="8">
    <source>
        <dbReference type="EMBL" id="PLN84680.1"/>
    </source>
</evidence>
<dbReference type="Pfam" id="PF04616">
    <property type="entry name" value="Glyco_hydro_43"/>
    <property type="match status" value="1"/>
</dbReference>
<keyword evidence="4 5" id="KW-0326">Glycosidase</keyword>
<evidence type="ECO:0000256" key="5">
    <source>
        <dbReference type="RuleBase" id="RU361187"/>
    </source>
</evidence>
<dbReference type="AlphaFoldDB" id="A0A2J5I452"/>
<dbReference type="InterPro" id="IPR013320">
    <property type="entry name" value="ConA-like_dom_sf"/>
</dbReference>
<evidence type="ECO:0000256" key="3">
    <source>
        <dbReference type="ARBA" id="ARBA00022801"/>
    </source>
</evidence>
<evidence type="ECO:0000256" key="4">
    <source>
        <dbReference type="ARBA" id="ARBA00023295"/>
    </source>
</evidence>
<organism evidence="8 9">
    <name type="scientific">Aspergillus taichungensis</name>
    <dbReference type="NCBI Taxonomy" id="482145"/>
    <lineage>
        <taxon>Eukaryota</taxon>
        <taxon>Fungi</taxon>
        <taxon>Dikarya</taxon>
        <taxon>Ascomycota</taxon>
        <taxon>Pezizomycotina</taxon>
        <taxon>Eurotiomycetes</taxon>
        <taxon>Eurotiomycetidae</taxon>
        <taxon>Eurotiales</taxon>
        <taxon>Aspergillaceae</taxon>
        <taxon>Aspergillus</taxon>
        <taxon>Aspergillus subgen. Circumdati</taxon>
    </lineage>
</organism>
<proteinExistence type="inferred from homology"/>
<name>A0A2J5I452_9EURO</name>
<dbReference type="OrthoDB" id="2139957at2759"/>
<dbReference type="EMBL" id="KZ559509">
    <property type="protein sequence ID" value="PLN84680.1"/>
    <property type="molecule type" value="Genomic_DNA"/>
</dbReference>
<keyword evidence="2 6" id="KW-0732">Signal</keyword>
<evidence type="ECO:0000256" key="2">
    <source>
        <dbReference type="ARBA" id="ARBA00022729"/>
    </source>
</evidence>
<keyword evidence="9" id="KW-1185">Reference proteome</keyword>
<dbReference type="Proteomes" id="UP000235023">
    <property type="component" value="Unassembled WGS sequence"/>
</dbReference>
<dbReference type="SUPFAM" id="SSF49899">
    <property type="entry name" value="Concanavalin A-like lectins/glucanases"/>
    <property type="match status" value="1"/>
</dbReference>
<dbReference type="PANTHER" id="PTHR42812">
    <property type="entry name" value="BETA-XYLOSIDASE"/>
    <property type="match status" value="1"/>
</dbReference>
<dbReference type="Pfam" id="PF17851">
    <property type="entry name" value="GH43_C2"/>
    <property type="match status" value="1"/>
</dbReference>
<comment type="similarity">
    <text evidence="1 5">Belongs to the glycosyl hydrolase 43 family.</text>
</comment>
<feature type="signal peptide" evidence="6">
    <location>
        <begin position="1"/>
        <end position="20"/>
    </location>
</feature>
<dbReference type="InterPro" id="IPR006710">
    <property type="entry name" value="Glyco_hydro_43"/>
</dbReference>
<evidence type="ECO:0000256" key="6">
    <source>
        <dbReference type="SAM" id="SignalP"/>
    </source>
</evidence>
<dbReference type="Gene3D" id="2.115.10.20">
    <property type="entry name" value="Glycosyl hydrolase domain, family 43"/>
    <property type="match status" value="1"/>
</dbReference>
<dbReference type="PANTHER" id="PTHR42812:SF15">
    <property type="entry name" value="HYDROLASE, PUTATIVE (AFU_ORTHOLOGUE AFUA_2G00930)-RELATED"/>
    <property type="match status" value="1"/>
</dbReference>
<dbReference type="InterPro" id="IPR023296">
    <property type="entry name" value="Glyco_hydro_beta-prop_sf"/>
</dbReference>
<dbReference type="GO" id="GO:0005975">
    <property type="term" value="P:carbohydrate metabolic process"/>
    <property type="evidence" value="ECO:0007669"/>
    <property type="project" value="InterPro"/>
</dbReference>
<feature type="chain" id="PRO_5014433084" evidence="6">
    <location>
        <begin position="21"/>
        <end position="516"/>
    </location>
</feature>
<evidence type="ECO:0000256" key="1">
    <source>
        <dbReference type="ARBA" id="ARBA00009865"/>
    </source>
</evidence>
<dbReference type="Gene3D" id="2.60.120.200">
    <property type="match status" value="1"/>
</dbReference>
<dbReference type="GO" id="GO:0004553">
    <property type="term" value="F:hydrolase activity, hydrolyzing O-glycosyl compounds"/>
    <property type="evidence" value="ECO:0007669"/>
    <property type="project" value="InterPro"/>
</dbReference>
<accession>A0A2J5I452</accession>
<sequence>MKGNLLLWGSFMSMATPIVSQLTNPIFWADFADIDIIRADDTFYYSASNMHYSPGAPLLRSYDLLNWEFAGHSIPELEFGPNYYLDGGERAYVKGTWASTLQYRPSTSTFYWMGCIDGSTYVYTSPEASGPWEQASKINTCYYDCGLLVTDDDKMYVAYGNSGISVAELSADGLSEVRTQKVFPTDDAGYLEGSRFYQRDGNFYIFVTLPANEEHVLMSTSGVFGPYERRLLISDAGSPVAGTGFPHQGGIVDTPNGDWFYMAFIDAYPGGRIPVLAPLTWGADGWPSVNLVDGAWSATYDAPAITPPSDPVSSFKPYTDNFTGDALSPQWEWNHNPDNDKWALTDGALTLSTASVTDDLYSAKNTLTHRILGPKSTATIHLTTDAMSSGDRAGLSLLRQSSAWIGVVNDGGAAHIGVTTGLEMDKDWNTVSTGTETATAEFAGTEVWLRVEADITPHAGSGRFSFSLDGEAFTELGDVFELSDAWEFFMGYRFGVFNFATAEVGGSVVLNSFDLA</sequence>
<dbReference type="InterPro" id="IPR051795">
    <property type="entry name" value="Glycosyl_Hydrlase_43"/>
</dbReference>
<feature type="domain" description="Beta-xylosidase C-terminal Concanavalin A-like" evidence="7">
    <location>
        <begin position="320"/>
        <end position="507"/>
    </location>
</feature>
<reference evidence="9" key="1">
    <citation type="submission" date="2017-12" db="EMBL/GenBank/DDBJ databases">
        <authorList>
            <consortium name="DOE Joint Genome Institute"/>
            <person name="Mondo S.J."/>
            <person name="Kjaerbolling I."/>
            <person name="Vesth T.C."/>
            <person name="Frisvad J.C."/>
            <person name="Nybo J.L."/>
            <person name="Theobald S."/>
            <person name="Kuo A."/>
            <person name="Bowyer P."/>
            <person name="Matsuda Y."/>
            <person name="Lyhne E.K."/>
            <person name="Kogle M.E."/>
            <person name="Clum A."/>
            <person name="Lipzen A."/>
            <person name="Salamov A."/>
            <person name="Ngan C.Y."/>
            <person name="Daum C."/>
            <person name="Chiniquy J."/>
            <person name="Barry K."/>
            <person name="LaButti K."/>
            <person name="Haridas S."/>
            <person name="Simmons B.A."/>
            <person name="Magnuson J.K."/>
            <person name="Mortensen U.H."/>
            <person name="Larsen T.O."/>
            <person name="Grigoriev I.V."/>
            <person name="Baker S.E."/>
            <person name="Andersen M.R."/>
            <person name="Nordberg H.P."/>
            <person name="Cantor M.N."/>
            <person name="Hua S.X."/>
        </authorList>
    </citation>
    <scope>NUCLEOTIDE SEQUENCE [LARGE SCALE GENOMIC DNA]</scope>
    <source>
        <strain evidence="9">IBT 19404</strain>
    </source>
</reference>
<evidence type="ECO:0000259" key="7">
    <source>
        <dbReference type="Pfam" id="PF17851"/>
    </source>
</evidence>
<protein>
    <submittedName>
        <fullName evidence="8">Beta-xylosidase</fullName>
    </submittedName>
</protein>